<dbReference type="EMBL" id="KN124729">
    <property type="protein sequence ID" value="KFO20488.1"/>
    <property type="molecule type" value="Genomic_DNA"/>
</dbReference>
<organism evidence="1 2">
    <name type="scientific">Fukomys damarensis</name>
    <name type="common">Damaraland mole rat</name>
    <name type="synonym">Cryptomys damarensis</name>
    <dbReference type="NCBI Taxonomy" id="885580"/>
    <lineage>
        <taxon>Eukaryota</taxon>
        <taxon>Metazoa</taxon>
        <taxon>Chordata</taxon>
        <taxon>Craniata</taxon>
        <taxon>Vertebrata</taxon>
        <taxon>Euteleostomi</taxon>
        <taxon>Mammalia</taxon>
        <taxon>Eutheria</taxon>
        <taxon>Euarchontoglires</taxon>
        <taxon>Glires</taxon>
        <taxon>Rodentia</taxon>
        <taxon>Hystricomorpha</taxon>
        <taxon>Bathyergidae</taxon>
        <taxon>Fukomys</taxon>
    </lineage>
</organism>
<evidence type="ECO:0000313" key="2">
    <source>
        <dbReference type="Proteomes" id="UP000028990"/>
    </source>
</evidence>
<evidence type="ECO:0000313" key="1">
    <source>
        <dbReference type="EMBL" id="KFO20488.1"/>
    </source>
</evidence>
<accession>A0A091CRP6</accession>
<sequence>MLNVLNGQLAKEGIQQLEDQQLLTLAHVQPQDPWMGQCVGKDDE</sequence>
<name>A0A091CRP6_FUKDA</name>
<protein>
    <submittedName>
        <fullName evidence="1">Uncharacterized protein</fullName>
    </submittedName>
</protein>
<gene>
    <name evidence="1" type="ORF">H920_18126</name>
</gene>
<dbReference type="Proteomes" id="UP000028990">
    <property type="component" value="Unassembled WGS sequence"/>
</dbReference>
<dbReference type="AlphaFoldDB" id="A0A091CRP6"/>
<reference evidence="1 2" key="1">
    <citation type="submission" date="2013-11" db="EMBL/GenBank/DDBJ databases">
        <title>The Damaraland mole rat (Fukomys damarensis) genome and evolution of African mole rats.</title>
        <authorList>
            <person name="Gladyshev V.N."/>
            <person name="Fang X."/>
        </authorList>
    </citation>
    <scope>NUCLEOTIDE SEQUENCE [LARGE SCALE GENOMIC DNA]</scope>
    <source>
        <tissue evidence="1">Liver</tissue>
    </source>
</reference>
<keyword evidence="2" id="KW-1185">Reference proteome</keyword>
<proteinExistence type="predicted"/>